<dbReference type="InterPro" id="IPR018540">
    <property type="entry name" value="Spo0E-like"/>
</dbReference>
<protein>
    <submittedName>
        <fullName evidence="1">Aspartyl-phosphate phosphatase Spo0E family protein</fullName>
    </submittedName>
</protein>
<dbReference type="EMBL" id="RXNT01000023">
    <property type="protein sequence ID" value="RTR26561.1"/>
    <property type="molecule type" value="Genomic_DNA"/>
</dbReference>
<dbReference type="Pfam" id="PF09388">
    <property type="entry name" value="SpoOE-like"/>
    <property type="match status" value="1"/>
</dbReference>
<gene>
    <name evidence="1" type="ORF">EKG37_21050</name>
</gene>
<reference evidence="1 2" key="1">
    <citation type="submission" date="2018-12" db="EMBL/GenBank/DDBJ databases">
        <title>Bacillus yapensis draft genome sequence.</title>
        <authorList>
            <person name="Yu L."/>
            <person name="Xu X."/>
            <person name="Tang X."/>
        </authorList>
    </citation>
    <scope>NUCLEOTIDE SEQUENCE [LARGE SCALE GENOMIC DNA]</scope>
    <source>
        <strain evidence="1 2">XXST-01</strain>
    </source>
</reference>
<dbReference type="InterPro" id="IPR037208">
    <property type="entry name" value="Spo0E-like_sf"/>
</dbReference>
<dbReference type="GO" id="GO:0043937">
    <property type="term" value="P:regulation of sporulation"/>
    <property type="evidence" value="ECO:0007669"/>
    <property type="project" value="InterPro"/>
</dbReference>
<proteinExistence type="predicted"/>
<organism evidence="1 2">
    <name type="scientific">Bacillus yapensis</name>
    <dbReference type="NCBI Taxonomy" id="2492960"/>
    <lineage>
        <taxon>Bacteria</taxon>
        <taxon>Bacillati</taxon>
        <taxon>Bacillota</taxon>
        <taxon>Bacilli</taxon>
        <taxon>Bacillales</taxon>
        <taxon>Bacillaceae</taxon>
        <taxon>Bacillus</taxon>
    </lineage>
</organism>
<name>A0A431VTT7_9BACI</name>
<comment type="caution">
    <text evidence="1">The sequence shown here is derived from an EMBL/GenBank/DDBJ whole genome shotgun (WGS) entry which is preliminary data.</text>
</comment>
<dbReference type="Gene3D" id="4.10.280.10">
    <property type="entry name" value="Helix-loop-helix DNA-binding domain"/>
    <property type="match status" value="1"/>
</dbReference>
<evidence type="ECO:0000313" key="1">
    <source>
        <dbReference type="EMBL" id="RTR26561.1"/>
    </source>
</evidence>
<dbReference type="SUPFAM" id="SSF140500">
    <property type="entry name" value="BAS1536-like"/>
    <property type="match status" value="1"/>
</dbReference>
<dbReference type="PANTHER" id="PTHR41263:SF1">
    <property type="entry name" value="ASPARTYL-PHOSPHATE PHOSPHATASE YISI"/>
    <property type="match status" value="1"/>
</dbReference>
<accession>A0A431VTT7</accession>
<sequence length="76" mass="8739">MTFMHLEGEVILKMENNEVMRAIEKKRQQMIGAGLEYGLTHEKTIQYSKELDQCLNLLNRSEESKKGNVGQKVEIG</sequence>
<dbReference type="GO" id="GO:0046983">
    <property type="term" value="F:protein dimerization activity"/>
    <property type="evidence" value="ECO:0007669"/>
    <property type="project" value="InterPro"/>
</dbReference>
<dbReference type="PANTHER" id="PTHR41263">
    <property type="entry name" value="ASPARTYL-PHOSPHATE PHOSPHATASE YISI"/>
    <property type="match status" value="1"/>
</dbReference>
<dbReference type="InterPro" id="IPR053028">
    <property type="entry name" value="Spo0E-like_phosphatase"/>
</dbReference>
<keyword evidence="2" id="KW-1185">Reference proteome</keyword>
<dbReference type="InterPro" id="IPR036638">
    <property type="entry name" value="HLH_DNA-bd_sf"/>
</dbReference>
<dbReference type="AlphaFoldDB" id="A0A431VTT7"/>
<dbReference type="Proteomes" id="UP000271374">
    <property type="component" value="Unassembled WGS sequence"/>
</dbReference>
<evidence type="ECO:0000313" key="2">
    <source>
        <dbReference type="Proteomes" id="UP000271374"/>
    </source>
</evidence>
<dbReference type="OrthoDB" id="2887683at2"/>